<proteinExistence type="predicted"/>
<feature type="region of interest" description="Disordered" evidence="1">
    <location>
        <begin position="23"/>
        <end position="51"/>
    </location>
</feature>
<evidence type="ECO:0000313" key="2">
    <source>
        <dbReference type="EMBL" id="KAH8510351.1"/>
    </source>
</evidence>
<evidence type="ECO:0000256" key="1">
    <source>
        <dbReference type="SAM" id="MobiDB-lite"/>
    </source>
</evidence>
<organism evidence="2 3">
    <name type="scientific">Populus deltoides</name>
    <name type="common">Eastern poplar</name>
    <name type="synonym">Eastern cottonwood</name>
    <dbReference type="NCBI Taxonomy" id="3696"/>
    <lineage>
        <taxon>Eukaryota</taxon>
        <taxon>Viridiplantae</taxon>
        <taxon>Streptophyta</taxon>
        <taxon>Embryophyta</taxon>
        <taxon>Tracheophyta</taxon>
        <taxon>Spermatophyta</taxon>
        <taxon>Magnoliopsida</taxon>
        <taxon>eudicotyledons</taxon>
        <taxon>Gunneridae</taxon>
        <taxon>Pentapetalae</taxon>
        <taxon>rosids</taxon>
        <taxon>fabids</taxon>
        <taxon>Malpighiales</taxon>
        <taxon>Salicaceae</taxon>
        <taxon>Saliceae</taxon>
        <taxon>Populus</taxon>
    </lineage>
</organism>
<sequence length="193" mass="21411">MKNGSNCNQGQISCGYERRRCETSNEQAQDTNKPTPSPKIPKSPSRIEAPSAVPSHYLADRTQKSSYSVCLNRQSSSISVSFEILLWISWVRIISTGGPCHLNAKNASVFLAFLDFLWGSQKQNYEMEFDRLSILNLPFWPSTGGKLTKLNIPEGSFELTTQREGAAFCGNLFFHAKNDCCSLEGTCKPVTSS</sequence>
<evidence type="ECO:0000313" key="3">
    <source>
        <dbReference type="Proteomes" id="UP000807159"/>
    </source>
</evidence>
<name>A0A8T2YZA8_POPDE</name>
<keyword evidence="3" id="KW-1185">Reference proteome</keyword>
<protein>
    <submittedName>
        <fullName evidence="2">Uncharacterized protein</fullName>
    </submittedName>
</protein>
<comment type="caution">
    <text evidence="2">The sequence shown here is derived from an EMBL/GenBank/DDBJ whole genome shotgun (WGS) entry which is preliminary data.</text>
</comment>
<dbReference type="Proteomes" id="UP000807159">
    <property type="component" value="Chromosome 4"/>
</dbReference>
<accession>A0A8T2YZA8</accession>
<reference evidence="2" key="1">
    <citation type="journal article" date="2021" name="J. Hered.">
        <title>Genome Assembly of Salicaceae Populus deltoides (Eastern Cottonwood) I-69 Based on Nanopore Sequencing and Hi-C Technologies.</title>
        <authorList>
            <person name="Bai S."/>
            <person name="Wu H."/>
            <person name="Zhang J."/>
            <person name="Pan Z."/>
            <person name="Zhao W."/>
            <person name="Li Z."/>
            <person name="Tong C."/>
        </authorList>
    </citation>
    <scope>NUCLEOTIDE SEQUENCE</scope>
    <source>
        <tissue evidence="2">Leaf</tissue>
    </source>
</reference>
<gene>
    <name evidence="2" type="ORF">H0E87_008057</name>
</gene>
<dbReference type="EMBL" id="JACEGQ020000004">
    <property type="protein sequence ID" value="KAH8510351.1"/>
    <property type="molecule type" value="Genomic_DNA"/>
</dbReference>
<dbReference type="AlphaFoldDB" id="A0A8T2YZA8"/>